<organism evidence="1 2">
    <name type="scientific">Burkholderia aenigmatica</name>
    <dbReference type="NCBI Taxonomy" id="2015348"/>
    <lineage>
        <taxon>Bacteria</taxon>
        <taxon>Pseudomonadati</taxon>
        <taxon>Pseudomonadota</taxon>
        <taxon>Betaproteobacteria</taxon>
        <taxon>Burkholderiales</taxon>
        <taxon>Burkholderiaceae</taxon>
        <taxon>Burkholderia</taxon>
        <taxon>Burkholderia cepacia complex</taxon>
    </lineage>
</organism>
<evidence type="ECO:0000313" key="1">
    <source>
        <dbReference type="EMBL" id="VWC89939.1"/>
    </source>
</evidence>
<evidence type="ECO:0000313" key="2">
    <source>
        <dbReference type="Proteomes" id="UP000494120"/>
    </source>
</evidence>
<reference evidence="1 2" key="1">
    <citation type="submission" date="2019-09" db="EMBL/GenBank/DDBJ databases">
        <authorList>
            <person name="Depoorter E."/>
        </authorList>
    </citation>
    <scope>NUCLEOTIDE SEQUENCE [LARGE SCALE GENOMIC DNA]</scope>
    <source>
        <strain evidence="1 2">R-17378</strain>
    </source>
</reference>
<gene>
    <name evidence="1" type="ORF">BLA17378_04500</name>
</gene>
<keyword evidence="2" id="KW-1185">Reference proteome</keyword>
<accession>A0ABY6XVJ4</accession>
<dbReference type="Proteomes" id="UP000494120">
    <property type="component" value="Unassembled WGS sequence"/>
</dbReference>
<dbReference type="RefSeq" id="WP_174958552.1">
    <property type="nucleotide sequence ID" value="NZ_CABVQG010000016.1"/>
</dbReference>
<protein>
    <submittedName>
        <fullName evidence="1">Uncharacterized protein</fullName>
    </submittedName>
</protein>
<name>A0ABY6XVJ4_9BURK</name>
<dbReference type="EMBL" id="CABVQG010000016">
    <property type="protein sequence ID" value="VWC89939.1"/>
    <property type="molecule type" value="Genomic_DNA"/>
</dbReference>
<sequence length="195" mass="21378">MGANFKGGDKLAAKLREIAEKAGKANTVRVGFLEDATYPNGMHVAQVAATNEYGGTITVPEHEVALNRQVKKTGEFAKNGRFVKESEANFQTIHHVDEYTVTIPARPFFRGMIQDHKGEWGTDLGKIIKDADYDSALALGRLGKHVGDQLQESIREFNDPPNAKSTVQNKGFDKPLISSSVMLNSVDFEVNDNGD</sequence>
<comment type="caution">
    <text evidence="1">The sequence shown here is derived from an EMBL/GenBank/DDBJ whole genome shotgun (WGS) entry which is preliminary data.</text>
</comment>
<proteinExistence type="predicted"/>